<dbReference type="SUPFAM" id="SSF52540">
    <property type="entry name" value="P-loop containing nucleoside triphosphate hydrolases"/>
    <property type="match status" value="1"/>
</dbReference>
<evidence type="ECO:0000259" key="5">
    <source>
        <dbReference type="Pfam" id="PF00931"/>
    </source>
</evidence>
<gene>
    <name evidence="8" type="ORF">CKAN_01519900</name>
</gene>
<accession>A0A443P6B3</accession>
<dbReference type="Gene3D" id="3.40.50.300">
    <property type="entry name" value="P-loop containing nucleotide triphosphate hydrolases"/>
    <property type="match status" value="1"/>
</dbReference>
<dbReference type="InterPro" id="IPR058922">
    <property type="entry name" value="WHD_DRP"/>
</dbReference>
<dbReference type="Proteomes" id="UP000283530">
    <property type="component" value="Unassembled WGS sequence"/>
</dbReference>
<feature type="domain" description="Disease resistance N-terminal" evidence="6">
    <location>
        <begin position="25"/>
        <end position="69"/>
    </location>
</feature>
<dbReference type="GO" id="GO:0043531">
    <property type="term" value="F:ADP binding"/>
    <property type="evidence" value="ECO:0007669"/>
    <property type="project" value="InterPro"/>
</dbReference>
<protein>
    <submittedName>
        <fullName evidence="8">Putative Nbs-lrr resistance protein</fullName>
    </submittedName>
</protein>
<keyword evidence="2" id="KW-0547">Nucleotide-binding</keyword>
<name>A0A443P6B3_9MAGN</name>
<feature type="domain" description="NB-ARC" evidence="5">
    <location>
        <begin position="152"/>
        <end position="325"/>
    </location>
</feature>
<evidence type="ECO:0000313" key="8">
    <source>
        <dbReference type="EMBL" id="RWR86307.1"/>
    </source>
</evidence>
<keyword evidence="9" id="KW-1185">Reference proteome</keyword>
<evidence type="ECO:0000256" key="2">
    <source>
        <dbReference type="ARBA" id="ARBA00022741"/>
    </source>
</evidence>
<keyword evidence="4" id="KW-0067">ATP-binding</keyword>
<dbReference type="Gene3D" id="1.10.10.10">
    <property type="entry name" value="Winged helix-like DNA-binding domain superfamily/Winged helix DNA-binding domain"/>
    <property type="match status" value="1"/>
</dbReference>
<evidence type="ECO:0000256" key="4">
    <source>
        <dbReference type="ARBA" id="ARBA00022840"/>
    </source>
</evidence>
<dbReference type="Gene3D" id="1.10.8.430">
    <property type="entry name" value="Helical domain of apoptotic protease-activating factors"/>
    <property type="match status" value="1"/>
</dbReference>
<comment type="caution">
    <text evidence="8">The sequence shown here is derived from an EMBL/GenBank/DDBJ whole genome shotgun (WGS) entry which is preliminary data.</text>
</comment>
<dbReference type="InterPro" id="IPR002182">
    <property type="entry name" value="NB-ARC"/>
</dbReference>
<dbReference type="PANTHER" id="PTHR36766">
    <property type="entry name" value="PLANT BROAD-SPECTRUM MILDEW RESISTANCE PROTEIN RPW8"/>
    <property type="match status" value="1"/>
</dbReference>
<evidence type="ECO:0000256" key="3">
    <source>
        <dbReference type="ARBA" id="ARBA00022821"/>
    </source>
</evidence>
<proteinExistence type="predicted"/>
<dbReference type="Pfam" id="PF18052">
    <property type="entry name" value="Rx_N"/>
    <property type="match status" value="1"/>
</dbReference>
<dbReference type="Gene3D" id="1.20.5.4130">
    <property type="match status" value="1"/>
</dbReference>
<reference evidence="8 9" key="1">
    <citation type="journal article" date="2019" name="Nat. Plants">
        <title>Stout camphor tree genome fills gaps in understanding of flowering plant genome evolution.</title>
        <authorList>
            <person name="Chaw S.M."/>
            <person name="Liu Y.C."/>
            <person name="Wu Y.W."/>
            <person name="Wang H.Y."/>
            <person name="Lin C.I."/>
            <person name="Wu C.S."/>
            <person name="Ke H.M."/>
            <person name="Chang L.Y."/>
            <person name="Hsu C.Y."/>
            <person name="Yang H.T."/>
            <person name="Sudianto E."/>
            <person name="Hsu M.H."/>
            <person name="Wu K.P."/>
            <person name="Wang L.N."/>
            <person name="Leebens-Mack J.H."/>
            <person name="Tsai I.J."/>
        </authorList>
    </citation>
    <scope>NUCLEOTIDE SEQUENCE [LARGE SCALE GENOMIC DNA]</scope>
    <source>
        <strain evidence="9">cv. Chaw 1501</strain>
        <tissue evidence="8">Young leaves</tissue>
    </source>
</reference>
<dbReference type="EMBL" id="QPKB01000006">
    <property type="protein sequence ID" value="RWR86307.1"/>
    <property type="molecule type" value="Genomic_DNA"/>
</dbReference>
<dbReference type="InterPro" id="IPR042197">
    <property type="entry name" value="Apaf_helical"/>
</dbReference>
<dbReference type="GO" id="GO:0005524">
    <property type="term" value="F:ATP binding"/>
    <property type="evidence" value="ECO:0007669"/>
    <property type="project" value="UniProtKB-KW"/>
</dbReference>
<evidence type="ECO:0000256" key="1">
    <source>
        <dbReference type="ARBA" id="ARBA00022737"/>
    </source>
</evidence>
<evidence type="ECO:0000313" key="9">
    <source>
        <dbReference type="Proteomes" id="UP000283530"/>
    </source>
</evidence>
<dbReference type="PRINTS" id="PR00364">
    <property type="entry name" value="DISEASERSIST"/>
</dbReference>
<dbReference type="InterPro" id="IPR041118">
    <property type="entry name" value="Rx_N"/>
</dbReference>
<feature type="domain" description="Disease resistance protein winged helix" evidence="7">
    <location>
        <begin position="410"/>
        <end position="480"/>
    </location>
</feature>
<dbReference type="AlphaFoldDB" id="A0A443P6B3"/>
<dbReference type="Pfam" id="PF00931">
    <property type="entry name" value="NB-ARC"/>
    <property type="match status" value="1"/>
</dbReference>
<dbReference type="GO" id="GO:0006952">
    <property type="term" value="P:defense response"/>
    <property type="evidence" value="ECO:0007669"/>
    <property type="project" value="UniProtKB-KW"/>
</dbReference>
<keyword evidence="3" id="KW-0611">Plant defense</keyword>
<evidence type="ECO:0000259" key="6">
    <source>
        <dbReference type="Pfam" id="PF18052"/>
    </source>
</evidence>
<organism evidence="8 9">
    <name type="scientific">Cinnamomum micranthum f. kanehirae</name>
    <dbReference type="NCBI Taxonomy" id="337451"/>
    <lineage>
        <taxon>Eukaryota</taxon>
        <taxon>Viridiplantae</taxon>
        <taxon>Streptophyta</taxon>
        <taxon>Embryophyta</taxon>
        <taxon>Tracheophyta</taxon>
        <taxon>Spermatophyta</taxon>
        <taxon>Magnoliopsida</taxon>
        <taxon>Magnoliidae</taxon>
        <taxon>Laurales</taxon>
        <taxon>Lauraceae</taxon>
        <taxon>Cinnamomum</taxon>
    </lineage>
</organism>
<dbReference type="FunFam" id="1.10.10.10:FF:000322">
    <property type="entry name" value="Probable disease resistance protein At1g63360"/>
    <property type="match status" value="1"/>
</dbReference>
<dbReference type="Pfam" id="PF23559">
    <property type="entry name" value="WHD_DRP"/>
    <property type="match status" value="1"/>
</dbReference>
<dbReference type="InterPro" id="IPR027417">
    <property type="entry name" value="P-loop_NTPase"/>
</dbReference>
<keyword evidence="1" id="KW-0677">Repeat</keyword>
<sequence length="546" mass="62881">MAVKKENMENAPVSIVLKELYDLAKDERQQVTKKAVRDWLAKLKEVAYEVEDILDEWRTDAFRSQRDKDDIHFGKKVHPYLLFPCICFKKVESRHDTGHKIREITERLNKIPIEKSAFNFNEGNTWEGKSSSDIEQRQTGSLIDKTKIFVRDQDKESIVNELVCANGQEKPFSIVSIVGMGGLGKTTLTKLVCNDERVIKHFKKIIWVYVSDRFDLNQIAKKIILSMSGSSCENLDFDTLQHSLHEVVGKMQFLLVLDDVWNENHSEWEKLKVPLNGAAQGSRIVVTTRSRKVAEVMEATHIHNLGILSNLDCWKLFTYEAFKGREEEKYQELTEVGMEIVHKCKGVPLAVVTVGSLLRHEKKKLDWKFILESEIWEWKTPKDEGMLPSLLLSYYKLPLHLKPCFLFCSVFPKDHNIKKDELVKLWMAHGIIKSERAEIEEIGEKYFDDLLTRSLFQDAQEDDSGNIIQCKMHDLVHNLAKFVTSSAYCIKEIGNSNLCSDSSHHLSLLVNYDASIIPSLMCKRLRTLLLFGPSRIKEGMTVYSII</sequence>
<evidence type="ECO:0000259" key="7">
    <source>
        <dbReference type="Pfam" id="PF23559"/>
    </source>
</evidence>
<dbReference type="InterPro" id="IPR036388">
    <property type="entry name" value="WH-like_DNA-bd_sf"/>
</dbReference>
<dbReference type="OrthoDB" id="786390at2759"/>
<dbReference type="PANTHER" id="PTHR36766:SF70">
    <property type="entry name" value="DISEASE RESISTANCE PROTEIN RGA4"/>
    <property type="match status" value="1"/>
</dbReference>
<dbReference type="FunFam" id="3.40.50.300:FF:001091">
    <property type="entry name" value="Probable disease resistance protein At1g61300"/>
    <property type="match status" value="1"/>
</dbReference>